<dbReference type="AlphaFoldDB" id="A0AAN9GP30"/>
<dbReference type="InterPro" id="IPR050509">
    <property type="entry name" value="CoA-transferase_III"/>
</dbReference>
<feature type="region of interest" description="Disordered" evidence="2">
    <location>
        <begin position="308"/>
        <end position="347"/>
    </location>
</feature>
<dbReference type="SUPFAM" id="SSF89796">
    <property type="entry name" value="CoA-transferase family III (CaiB/BaiF)"/>
    <property type="match status" value="1"/>
</dbReference>
<dbReference type="PANTHER" id="PTHR48228:SF5">
    <property type="entry name" value="ALPHA-METHYLACYL-COA RACEMASE"/>
    <property type="match status" value="1"/>
</dbReference>
<dbReference type="EMBL" id="JBAMIC010000001">
    <property type="protein sequence ID" value="KAK7115519.1"/>
    <property type="molecule type" value="Genomic_DNA"/>
</dbReference>
<dbReference type="PANTHER" id="PTHR48228">
    <property type="entry name" value="SUCCINYL-COA--D-CITRAMALATE COA-TRANSFERASE"/>
    <property type="match status" value="1"/>
</dbReference>
<dbReference type="Gene3D" id="3.30.1540.10">
    <property type="entry name" value="formyl-coa transferase, domain 3"/>
    <property type="match status" value="1"/>
</dbReference>
<comment type="similarity">
    <text evidence="1">Belongs to the CoA-transferase III family.</text>
</comment>
<sequence>MALRGIRVVEMAGLAPAPFCGMILSDFGAKVIRVDRPNAPHVDQLARGKQSIVVNLKKAEGAKVVERICRSADVLLEPYRPGVMEKLGLGPDTLLEENPRLIYARLSGFGQSGPLASSAGHDINYIAISGLLSLLGRKGERPYPPINLLADFAGGGLLCALGIVMSLLERQTSGRGQVVDANMVHGSAYLGSWMWKSRDLPGVWQGDRGENLLDGGAAFYDVYETQDGKYMSVGALEPQFFQGLLQGLNLDPTQISQMNDQTELRRRFQEIFKMRTKSEWTEIFSKLDACVQPVLELDEAPHHPHNWFSNNFIQDKDTGTPEPAPAPRLSRTPGVAEVLPQPLPGQDTVTVLKESGLDKDEVSRLLKEGVVMENKEKSKL</sequence>
<dbReference type="InterPro" id="IPR003673">
    <property type="entry name" value="CoA-Trfase_fam_III"/>
</dbReference>
<dbReference type="InterPro" id="IPR044855">
    <property type="entry name" value="CoA-Trfase_III_dom3_sf"/>
</dbReference>
<evidence type="ECO:0000313" key="4">
    <source>
        <dbReference type="Proteomes" id="UP001374579"/>
    </source>
</evidence>
<dbReference type="GO" id="GO:0003824">
    <property type="term" value="F:catalytic activity"/>
    <property type="evidence" value="ECO:0007669"/>
    <property type="project" value="InterPro"/>
</dbReference>
<evidence type="ECO:0000256" key="1">
    <source>
        <dbReference type="ARBA" id="ARBA00008383"/>
    </source>
</evidence>
<protein>
    <recommendedName>
        <fullName evidence="5">Alpha-methylacyl-CoA racemase</fullName>
    </recommendedName>
</protein>
<evidence type="ECO:0000256" key="2">
    <source>
        <dbReference type="SAM" id="MobiDB-lite"/>
    </source>
</evidence>
<dbReference type="Proteomes" id="UP001374579">
    <property type="component" value="Unassembled WGS sequence"/>
</dbReference>
<accession>A0AAN9GP30</accession>
<comment type="caution">
    <text evidence="3">The sequence shown here is derived from an EMBL/GenBank/DDBJ whole genome shotgun (WGS) entry which is preliminary data.</text>
</comment>
<evidence type="ECO:0008006" key="5">
    <source>
        <dbReference type="Google" id="ProtNLM"/>
    </source>
</evidence>
<name>A0AAN9GP30_9CAEN</name>
<organism evidence="3 4">
    <name type="scientific">Littorina saxatilis</name>
    <dbReference type="NCBI Taxonomy" id="31220"/>
    <lineage>
        <taxon>Eukaryota</taxon>
        <taxon>Metazoa</taxon>
        <taxon>Spiralia</taxon>
        <taxon>Lophotrochozoa</taxon>
        <taxon>Mollusca</taxon>
        <taxon>Gastropoda</taxon>
        <taxon>Caenogastropoda</taxon>
        <taxon>Littorinimorpha</taxon>
        <taxon>Littorinoidea</taxon>
        <taxon>Littorinidae</taxon>
        <taxon>Littorina</taxon>
    </lineage>
</organism>
<dbReference type="Gene3D" id="3.40.50.10540">
    <property type="entry name" value="Crotonobetainyl-coa:carnitine coa-transferase, domain 1"/>
    <property type="match status" value="1"/>
</dbReference>
<gene>
    <name evidence="3" type="ORF">V1264_001370</name>
</gene>
<dbReference type="Pfam" id="PF02515">
    <property type="entry name" value="CoA_transf_3"/>
    <property type="match status" value="1"/>
</dbReference>
<evidence type="ECO:0000313" key="3">
    <source>
        <dbReference type="EMBL" id="KAK7115519.1"/>
    </source>
</evidence>
<dbReference type="InterPro" id="IPR023606">
    <property type="entry name" value="CoA-Trfase_III_dom_1_sf"/>
</dbReference>
<keyword evidence="4" id="KW-1185">Reference proteome</keyword>
<reference evidence="3 4" key="1">
    <citation type="submission" date="2024-02" db="EMBL/GenBank/DDBJ databases">
        <title>Chromosome-scale genome assembly of the rough periwinkle Littorina saxatilis.</title>
        <authorList>
            <person name="De Jode A."/>
            <person name="Faria R."/>
            <person name="Formenti G."/>
            <person name="Sims Y."/>
            <person name="Smith T.P."/>
            <person name="Tracey A."/>
            <person name="Wood J.M.D."/>
            <person name="Zagrodzka Z.B."/>
            <person name="Johannesson K."/>
            <person name="Butlin R.K."/>
            <person name="Leder E.H."/>
        </authorList>
    </citation>
    <scope>NUCLEOTIDE SEQUENCE [LARGE SCALE GENOMIC DNA]</scope>
    <source>
        <strain evidence="3">Snail1</strain>
        <tissue evidence="3">Muscle</tissue>
    </source>
</reference>
<proteinExistence type="inferred from homology"/>